<dbReference type="AlphaFoldDB" id="A0A6G7PVV8"/>
<dbReference type="GO" id="GO:0008983">
    <property type="term" value="F:protein-glutamate O-methyltransferase activity"/>
    <property type="evidence" value="ECO:0007669"/>
    <property type="project" value="UniProtKB-EC"/>
</dbReference>
<dbReference type="EC" id="2.1.1.80" evidence="2"/>
<keyword evidence="4 6" id="KW-0808">Transferase</keyword>
<dbReference type="Pfam" id="PF01739">
    <property type="entry name" value="CheR"/>
    <property type="match status" value="1"/>
</dbReference>
<comment type="catalytic activity">
    <reaction evidence="1">
        <text>L-glutamyl-[protein] + S-adenosyl-L-methionine = [protein]-L-glutamate 5-O-methyl ester + S-adenosyl-L-homocysteine</text>
        <dbReference type="Rhea" id="RHEA:24452"/>
        <dbReference type="Rhea" id="RHEA-COMP:10208"/>
        <dbReference type="Rhea" id="RHEA-COMP:10311"/>
        <dbReference type="ChEBI" id="CHEBI:29973"/>
        <dbReference type="ChEBI" id="CHEBI:57856"/>
        <dbReference type="ChEBI" id="CHEBI:59789"/>
        <dbReference type="ChEBI" id="CHEBI:82795"/>
        <dbReference type="EC" id="2.1.1.80"/>
    </reaction>
</comment>
<dbReference type="GO" id="GO:0032259">
    <property type="term" value="P:methylation"/>
    <property type="evidence" value="ECO:0007669"/>
    <property type="project" value="UniProtKB-KW"/>
</dbReference>
<dbReference type="PANTHER" id="PTHR24422:SF21">
    <property type="entry name" value="CHEMOTAXIS PROTEIN METHYLTRANSFERASE 1"/>
    <property type="match status" value="1"/>
</dbReference>
<accession>A0A6G7PVV8</accession>
<name>A0A6G7PVV8_9BACT</name>
<dbReference type="PANTHER" id="PTHR24422">
    <property type="entry name" value="CHEMOTAXIS PROTEIN METHYLTRANSFERASE"/>
    <property type="match status" value="1"/>
</dbReference>
<sequence>MKPEVFEFFARLVQDESGIALTKDKVYLLENRLGELARTLGLANVDALYLEARRRLSPRLKDQIVDAMTTNETYFFRDQAPFDALRQHIIPELLEERKTQKSLRFWSAACSTGQEPYSIAMILLEHFPQIVASWRIEILATDISTQALEKAKSGRYSQVEVNRGLPVTLLVKYFKQKGAHWEIDEKLKRMVTFKKMNLKERFPPMGPFDVVFCRYVLIYFAPETKREILGRLEKVIAPKGYLFLGATETPMGLSKRFVKRVFGRATCYQLVN</sequence>
<dbReference type="InterPro" id="IPR000780">
    <property type="entry name" value="CheR_MeTrfase"/>
</dbReference>
<evidence type="ECO:0000256" key="1">
    <source>
        <dbReference type="ARBA" id="ARBA00001541"/>
    </source>
</evidence>
<dbReference type="SUPFAM" id="SSF53335">
    <property type="entry name" value="S-adenosyl-L-methionine-dependent methyltransferases"/>
    <property type="match status" value="1"/>
</dbReference>
<reference evidence="6 7" key="1">
    <citation type="submission" date="2020-02" db="EMBL/GenBank/DDBJ databases">
        <title>Genome analysis of Thermosulfuriphilus ammonigenes ST65T, an anaerobic thermophilic chemolithoautotrophic bacterium isolated from a deep-sea hydrothermal vent.</title>
        <authorList>
            <person name="Slobodkina G."/>
            <person name="Allioux M."/>
            <person name="Merkel A."/>
            <person name="Alain K."/>
            <person name="Jebbar M."/>
            <person name="Slobodkin A."/>
        </authorList>
    </citation>
    <scope>NUCLEOTIDE SEQUENCE [LARGE SCALE GENOMIC DNA]</scope>
    <source>
        <strain evidence="6 7">ST65</strain>
    </source>
</reference>
<dbReference type="PRINTS" id="PR00996">
    <property type="entry name" value="CHERMTFRASE"/>
</dbReference>
<evidence type="ECO:0000313" key="7">
    <source>
        <dbReference type="Proteomes" id="UP000502179"/>
    </source>
</evidence>
<dbReference type="Pfam" id="PF03705">
    <property type="entry name" value="CheR_N"/>
    <property type="match status" value="1"/>
</dbReference>
<dbReference type="InterPro" id="IPR050903">
    <property type="entry name" value="Bact_Chemotaxis_MeTrfase"/>
</dbReference>
<protein>
    <recommendedName>
        <fullName evidence="2">protein-glutamate O-methyltransferase</fullName>
        <ecNumber evidence="2">2.1.1.80</ecNumber>
    </recommendedName>
</protein>
<dbReference type="KEGG" id="tav:G4V39_05875"/>
<evidence type="ECO:0000256" key="3">
    <source>
        <dbReference type="ARBA" id="ARBA00022603"/>
    </source>
</evidence>
<dbReference type="CDD" id="cd02440">
    <property type="entry name" value="AdoMet_MTases"/>
    <property type="match status" value="1"/>
</dbReference>
<keyword evidence="5" id="KW-0949">S-adenosyl-L-methionine</keyword>
<organism evidence="6 7">
    <name type="scientific">Thermosulfuriphilus ammonigenes</name>
    <dbReference type="NCBI Taxonomy" id="1936021"/>
    <lineage>
        <taxon>Bacteria</taxon>
        <taxon>Pseudomonadati</taxon>
        <taxon>Thermodesulfobacteriota</taxon>
        <taxon>Thermodesulfobacteria</taxon>
        <taxon>Thermodesulfobacteriales</taxon>
        <taxon>Thermodesulfobacteriaceae</taxon>
        <taxon>Thermosulfuriphilus</taxon>
    </lineage>
</organism>
<dbReference type="InterPro" id="IPR022641">
    <property type="entry name" value="CheR_N"/>
</dbReference>
<dbReference type="Gene3D" id="3.40.50.150">
    <property type="entry name" value="Vaccinia Virus protein VP39"/>
    <property type="match status" value="1"/>
</dbReference>
<dbReference type="RefSeq" id="WP_166032037.1">
    <property type="nucleotide sequence ID" value="NZ_CP048877.1"/>
</dbReference>
<keyword evidence="3 6" id="KW-0489">Methyltransferase</keyword>
<evidence type="ECO:0000256" key="4">
    <source>
        <dbReference type="ARBA" id="ARBA00022679"/>
    </source>
</evidence>
<dbReference type="SMART" id="SM00138">
    <property type="entry name" value="MeTrc"/>
    <property type="match status" value="1"/>
</dbReference>
<dbReference type="InterPro" id="IPR022642">
    <property type="entry name" value="CheR_C"/>
</dbReference>
<evidence type="ECO:0000256" key="5">
    <source>
        <dbReference type="ARBA" id="ARBA00022691"/>
    </source>
</evidence>
<dbReference type="Gene3D" id="1.10.155.10">
    <property type="entry name" value="Chemotaxis receptor methyltransferase CheR, N-terminal domain"/>
    <property type="match status" value="1"/>
</dbReference>
<evidence type="ECO:0000313" key="6">
    <source>
        <dbReference type="EMBL" id="QIJ71819.1"/>
    </source>
</evidence>
<dbReference type="PROSITE" id="PS50123">
    <property type="entry name" value="CHER"/>
    <property type="match status" value="1"/>
</dbReference>
<dbReference type="Proteomes" id="UP000502179">
    <property type="component" value="Chromosome"/>
</dbReference>
<dbReference type="InterPro" id="IPR029063">
    <property type="entry name" value="SAM-dependent_MTases_sf"/>
</dbReference>
<keyword evidence="7" id="KW-1185">Reference proteome</keyword>
<evidence type="ECO:0000256" key="2">
    <source>
        <dbReference type="ARBA" id="ARBA00012534"/>
    </source>
</evidence>
<dbReference type="SUPFAM" id="SSF47757">
    <property type="entry name" value="Chemotaxis receptor methyltransferase CheR, N-terminal domain"/>
    <property type="match status" value="1"/>
</dbReference>
<dbReference type="PIRSF" id="PIRSF000410">
    <property type="entry name" value="CheR"/>
    <property type="match status" value="1"/>
</dbReference>
<gene>
    <name evidence="6" type="ORF">G4V39_05875</name>
</gene>
<proteinExistence type="predicted"/>
<dbReference type="EMBL" id="CP048877">
    <property type="protein sequence ID" value="QIJ71819.1"/>
    <property type="molecule type" value="Genomic_DNA"/>
</dbReference>
<dbReference type="InterPro" id="IPR036804">
    <property type="entry name" value="CheR_N_sf"/>
</dbReference>
<dbReference type="InterPro" id="IPR026024">
    <property type="entry name" value="Chemotaxis_MeTrfase_CheR"/>
</dbReference>